<comment type="subcellular location">
    <subcellularLocation>
        <location evidence="1 10">Cytoplasm</location>
    </subcellularLocation>
</comment>
<dbReference type="NCBIfam" id="TIGR00211">
    <property type="entry name" value="glyS"/>
    <property type="match status" value="1"/>
</dbReference>
<dbReference type="PROSITE" id="PS50861">
    <property type="entry name" value="AA_TRNA_LIGASE_II_GLYAB"/>
    <property type="match status" value="1"/>
</dbReference>
<comment type="similarity">
    <text evidence="2 10">Belongs to the class-II aminoacyl-tRNA synthetase family.</text>
</comment>
<dbReference type="AlphaFoldDB" id="A0A0A1GTX7"/>
<dbReference type="Pfam" id="PF05746">
    <property type="entry name" value="DALR_1"/>
    <property type="match status" value="1"/>
</dbReference>
<name>A0A0A1GTX7_9LACO</name>
<dbReference type="InterPro" id="IPR008909">
    <property type="entry name" value="DALR_anticod-bd"/>
</dbReference>
<keyword evidence="3 10" id="KW-0963">Cytoplasm</keyword>
<evidence type="ECO:0000256" key="2">
    <source>
        <dbReference type="ARBA" id="ARBA00008226"/>
    </source>
</evidence>
<evidence type="ECO:0000256" key="8">
    <source>
        <dbReference type="ARBA" id="ARBA00023146"/>
    </source>
</evidence>
<comment type="subunit">
    <text evidence="10">Tetramer of two alpha and two beta subunits.</text>
</comment>
<dbReference type="GO" id="GO:0005829">
    <property type="term" value="C:cytosol"/>
    <property type="evidence" value="ECO:0007669"/>
    <property type="project" value="TreeGrafter"/>
</dbReference>
<keyword evidence="7 10" id="KW-0648">Protein biosynthesis</keyword>
<dbReference type="InterPro" id="IPR006194">
    <property type="entry name" value="Gly-tRNA-synth_heterodimer"/>
</dbReference>
<organism evidence="12 13">
    <name type="scientific">Paucilactobacillus hokkaidonensis JCM 18461</name>
    <dbReference type="NCBI Taxonomy" id="1291742"/>
    <lineage>
        <taxon>Bacteria</taxon>
        <taxon>Bacillati</taxon>
        <taxon>Bacillota</taxon>
        <taxon>Bacilli</taxon>
        <taxon>Lactobacillales</taxon>
        <taxon>Lactobacillaceae</taxon>
        <taxon>Paucilactobacillus</taxon>
    </lineage>
</organism>
<evidence type="ECO:0000313" key="12">
    <source>
        <dbReference type="EMBL" id="BAP85702.1"/>
    </source>
</evidence>
<dbReference type="Pfam" id="PF02092">
    <property type="entry name" value="tRNA_synt_2f"/>
    <property type="match status" value="1"/>
</dbReference>
<dbReference type="RefSeq" id="WP_041093592.1">
    <property type="nucleotide sequence ID" value="NZ_AP014680.1"/>
</dbReference>
<evidence type="ECO:0000256" key="7">
    <source>
        <dbReference type="ARBA" id="ARBA00022917"/>
    </source>
</evidence>
<dbReference type="GO" id="GO:0005524">
    <property type="term" value="F:ATP binding"/>
    <property type="evidence" value="ECO:0007669"/>
    <property type="project" value="UniProtKB-UniRule"/>
</dbReference>
<dbReference type="PANTHER" id="PTHR30075:SF2">
    <property type="entry name" value="GLYCINE--TRNA LIGASE, CHLOROPLASTIC_MITOCHONDRIAL 2"/>
    <property type="match status" value="1"/>
</dbReference>
<dbReference type="GO" id="GO:0004820">
    <property type="term" value="F:glycine-tRNA ligase activity"/>
    <property type="evidence" value="ECO:0007669"/>
    <property type="project" value="UniProtKB-UniRule"/>
</dbReference>
<dbReference type="PRINTS" id="PR01045">
    <property type="entry name" value="TRNASYNTHGB"/>
</dbReference>
<evidence type="ECO:0000256" key="6">
    <source>
        <dbReference type="ARBA" id="ARBA00022840"/>
    </source>
</evidence>
<protein>
    <recommendedName>
        <fullName evidence="10">Glycine--tRNA ligase beta subunit</fullName>
        <ecNumber evidence="10">6.1.1.14</ecNumber>
    </recommendedName>
    <alternativeName>
        <fullName evidence="10">Glycyl-tRNA synthetase beta subunit</fullName>
        <shortName evidence="10">GlyRS</shortName>
    </alternativeName>
</protein>
<keyword evidence="6 10" id="KW-0067">ATP-binding</keyword>
<dbReference type="PANTHER" id="PTHR30075">
    <property type="entry name" value="GLYCYL-TRNA SYNTHETASE"/>
    <property type="match status" value="1"/>
</dbReference>
<dbReference type="GO" id="GO:0006426">
    <property type="term" value="P:glycyl-tRNA aminoacylation"/>
    <property type="evidence" value="ECO:0007669"/>
    <property type="project" value="UniProtKB-UniRule"/>
</dbReference>
<evidence type="ECO:0000256" key="1">
    <source>
        <dbReference type="ARBA" id="ARBA00004496"/>
    </source>
</evidence>
<evidence type="ECO:0000256" key="4">
    <source>
        <dbReference type="ARBA" id="ARBA00022598"/>
    </source>
</evidence>
<dbReference type="GO" id="GO:0006420">
    <property type="term" value="P:arginyl-tRNA aminoacylation"/>
    <property type="evidence" value="ECO:0007669"/>
    <property type="project" value="InterPro"/>
</dbReference>
<evidence type="ECO:0000259" key="11">
    <source>
        <dbReference type="Pfam" id="PF05746"/>
    </source>
</evidence>
<keyword evidence="4 10" id="KW-0436">Ligase</keyword>
<feature type="domain" description="DALR anticodon binding" evidence="11">
    <location>
        <begin position="585"/>
        <end position="678"/>
    </location>
</feature>
<keyword evidence="8 10" id="KW-0030">Aminoacyl-tRNA synthetase</keyword>
<accession>A0A0A1GTX7</accession>
<dbReference type="KEGG" id="lho:LOOC260_111630"/>
<evidence type="ECO:0000313" key="13">
    <source>
        <dbReference type="Proteomes" id="UP000031620"/>
    </source>
</evidence>
<comment type="catalytic activity">
    <reaction evidence="9 10">
        <text>tRNA(Gly) + glycine + ATP = glycyl-tRNA(Gly) + AMP + diphosphate</text>
        <dbReference type="Rhea" id="RHEA:16013"/>
        <dbReference type="Rhea" id="RHEA-COMP:9664"/>
        <dbReference type="Rhea" id="RHEA-COMP:9683"/>
        <dbReference type="ChEBI" id="CHEBI:30616"/>
        <dbReference type="ChEBI" id="CHEBI:33019"/>
        <dbReference type="ChEBI" id="CHEBI:57305"/>
        <dbReference type="ChEBI" id="CHEBI:78442"/>
        <dbReference type="ChEBI" id="CHEBI:78522"/>
        <dbReference type="ChEBI" id="CHEBI:456215"/>
        <dbReference type="EC" id="6.1.1.14"/>
    </reaction>
</comment>
<evidence type="ECO:0000256" key="5">
    <source>
        <dbReference type="ARBA" id="ARBA00022741"/>
    </source>
</evidence>
<dbReference type="Proteomes" id="UP000031620">
    <property type="component" value="Chromosome"/>
</dbReference>
<proteinExistence type="inferred from homology"/>
<dbReference type="EC" id="6.1.1.14" evidence="10"/>
<dbReference type="HAMAP" id="MF_00255">
    <property type="entry name" value="Gly_tRNA_synth_beta"/>
    <property type="match status" value="1"/>
</dbReference>
<sequence>MTHSFLLEIGVEEMPAHVVTPSIKQLVARVSDYLADQRISFEQVEEFATPRRLALLLSGLDDKQPDIQTEVKGPAKKIAQDADGNWTKAAIGFTKGQGASVDDITFKEIKGTEYVYIDKHITGKPVTEVLTGLKDIIMAMNFPTMMKWSTHKFEFVRPIKWLVALLDDQVVPFSILDVTTGNVTQGHRFLGSAVTLQQAGDYEKALQQEFVIADQTKRKQLIKEQIDTIAKDNNWKVELDSDLLEEVNNLVEWPTAFAGHFEEEYLNLPDEVLITSMKDHQRFFYARDQAGKLLPSFISVRNGNAEHLDNVIRGNERVLAARLADAQFFYQEDQQYTIDQYVERLKNVSFHDKISSMYDKMQRVSALAGVIGRQLDLSADVLSDLDRAGHIYKFDLTTGMVGEFAELQGVMGEKYALLQGEKATVAAAVREHYLPTSAEGDLPQTTIGAVLAIADKLDSIISFFAVGMIPSGSNDPYALRRQAFGIVRIVADRNWHLPLLHMEPEFVTALKEADAVPAFDVAEHASQVRDFIQDRIRQWFGNHDVRHDIVDAVVGGSQIDIANVLAAADALNEHKTDPKFKDSIEALTRVLRIAKKAEFNSDELTVDDTLFEHPSEQQLHEAVDKIQKQALHQTVAANFEQLIKLQPIIENYFDENMIMDKNEAIKNNRLKQLSILAHLIFLVGNLDELIVK</sequence>
<dbReference type="GO" id="GO:0004814">
    <property type="term" value="F:arginine-tRNA ligase activity"/>
    <property type="evidence" value="ECO:0007669"/>
    <property type="project" value="InterPro"/>
</dbReference>
<dbReference type="InterPro" id="IPR015944">
    <property type="entry name" value="Gly-tRNA-synth_bsu"/>
</dbReference>
<dbReference type="STRING" id="1291742.LOOC260_111630"/>
<dbReference type="SUPFAM" id="SSF109604">
    <property type="entry name" value="HD-domain/PDEase-like"/>
    <property type="match status" value="1"/>
</dbReference>
<dbReference type="EMBL" id="AP014680">
    <property type="protein sequence ID" value="BAP85702.1"/>
    <property type="molecule type" value="Genomic_DNA"/>
</dbReference>
<dbReference type="HOGENOM" id="CLU_007220_2_2_9"/>
<evidence type="ECO:0000256" key="3">
    <source>
        <dbReference type="ARBA" id="ARBA00022490"/>
    </source>
</evidence>
<gene>
    <name evidence="10 12" type="primary">glyS</name>
    <name evidence="12" type="ORF">LOOC260_111630</name>
</gene>
<reference evidence="12 13" key="1">
    <citation type="submission" date="2014-11" db="EMBL/GenBank/DDBJ databases">
        <title>Complete genome sequence and analysis of Lactobacillus hokkaidonensis LOOC260T.</title>
        <authorList>
            <person name="Tanizawa Y."/>
            <person name="Tohno M."/>
            <person name="Kaminuma E."/>
            <person name="Nakamura Y."/>
            <person name="Arita M."/>
        </authorList>
    </citation>
    <scope>NUCLEOTIDE SEQUENCE [LARGE SCALE GENOMIC DNA]</scope>
    <source>
        <strain evidence="12 13">LOOC260</strain>
    </source>
</reference>
<keyword evidence="5 10" id="KW-0547">Nucleotide-binding</keyword>
<evidence type="ECO:0000256" key="10">
    <source>
        <dbReference type="HAMAP-Rule" id="MF_00255"/>
    </source>
</evidence>
<evidence type="ECO:0000256" key="9">
    <source>
        <dbReference type="ARBA" id="ARBA00047937"/>
    </source>
</evidence>